<feature type="compositionally biased region" description="Low complexity" evidence="1">
    <location>
        <begin position="124"/>
        <end position="138"/>
    </location>
</feature>
<organism evidence="2 3">
    <name type="scientific">Mycolicibacterium conceptionense</name>
    <dbReference type="NCBI Taxonomy" id="451644"/>
    <lineage>
        <taxon>Bacteria</taxon>
        <taxon>Bacillati</taxon>
        <taxon>Actinomycetota</taxon>
        <taxon>Actinomycetes</taxon>
        <taxon>Mycobacteriales</taxon>
        <taxon>Mycobacteriaceae</taxon>
        <taxon>Mycolicibacterium</taxon>
    </lineage>
</organism>
<reference evidence="2 3" key="1">
    <citation type="submission" date="2015-03" db="EMBL/GenBank/DDBJ databases">
        <authorList>
            <person name="Murphy D."/>
        </authorList>
    </citation>
    <scope>NUCLEOTIDE SEQUENCE [LARGE SCALE GENOMIC DNA]</scope>
    <source>
        <strain evidence="2 3">D16</strain>
    </source>
</reference>
<evidence type="ECO:0000313" key="3">
    <source>
        <dbReference type="Proteomes" id="UP000182227"/>
    </source>
</evidence>
<feature type="compositionally biased region" description="Low complexity" evidence="1">
    <location>
        <begin position="68"/>
        <end position="86"/>
    </location>
</feature>
<name>A0A0U1DUZ6_9MYCO</name>
<feature type="region of interest" description="Disordered" evidence="1">
    <location>
        <begin position="1"/>
        <end position="161"/>
    </location>
</feature>
<protein>
    <submittedName>
        <fullName evidence="2">Uncharacterized protein</fullName>
    </submittedName>
</protein>
<feature type="compositionally biased region" description="Polar residues" evidence="1">
    <location>
        <begin position="141"/>
        <end position="157"/>
    </location>
</feature>
<evidence type="ECO:0000313" key="2">
    <source>
        <dbReference type="EMBL" id="CQD23287.1"/>
    </source>
</evidence>
<dbReference type="EMBL" id="CTEF01000006">
    <property type="protein sequence ID" value="CQD23287.1"/>
    <property type="molecule type" value="Genomic_DNA"/>
</dbReference>
<proteinExistence type="predicted"/>
<accession>A0A0U1DUZ6</accession>
<sequence>MRSVSSTTSARPRTRRNKVETIAVASDSTSAGCNGAIAATSEASSSVREAPQTPARATRSMARKSTWSPAREASAANSSAASIDQSSRGHPPGSSAVGSTPTRPAEVRPVSSTITTRRSRSGRQVRTTTSARRAVARQSIERTSSPTTYSRSESNSVPWPRISTGIAPSSCRSLASLDGRCLRDRNGGRIRTFPGRRCERCLPASPNGPTERTVTSSLR</sequence>
<evidence type="ECO:0000256" key="1">
    <source>
        <dbReference type="SAM" id="MobiDB-lite"/>
    </source>
</evidence>
<dbReference type="Proteomes" id="UP000182227">
    <property type="component" value="Unassembled WGS sequence"/>
</dbReference>
<gene>
    <name evidence="2" type="ORF">BN970_05724</name>
</gene>
<feature type="compositionally biased region" description="Low complexity" evidence="1">
    <location>
        <begin position="1"/>
        <end position="11"/>
    </location>
</feature>
<dbReference type="AlphaFoldDB" id="A0A0U1DUZ6"/>